<organism evidence="2 3">
    <name type="scientific">Cronobacter condimenti 1330</name>
    <dbReference type="NCBI Taxonomy" id="1073999"/>
    <lineage>
        <taxon>Bacteria</taxon>
        <taxon>Pseudomonadati</taxon>
        <taxon>Pseudomonadota</taxon>
        <taxon>Gammaproteobacteria</taxon>
        <taxon>Enterobacterales</taxon>
        <taxon>Enterobacteriaceae</taxon>
        <taxon>Cronobacter</taxon>
    </lineage>
</organism>
<reference evidence="2" key="1">
    <citation type="submission" date="2012-07" db="EMBL/GenBank/DDBJ databases">
        <authorList>
            <person name="Cummings C."/>
        </authorList>
    </citation>
    <scope>NUCLEOTIDE SEQUENCE</scope>
    <source>
        <strain evidence="2">1330</strain>
    </source>
</reference>
<dbReference type="AlphaFoldDB" id="K8A109"/>
<dbReference type="Proteomes" id="UP000009340">
    <property type="component" value="Unassembled WGS sequence"/>
</dbReference>
<dbReference type="EMBL" id="CAKW01000071">
    <property type="protein sequence ID" value="CCJ72575.1"/>
    <property type="molecule type" value="Genomic_DNA"/>
</dbReference>
<evidence type="ECO:0000313" key="2">
    <source>
        <dbReference type="EMBL" id="CCJ72575.1"/>
    </source>
</evidence>
<name>K8A109_9ENTR</name>
<feature type="region of interest" description="Disordered" evidence="1">
    <location>
        <begin position="18"/>
        <end position="40"/>
    </location>
</feature>
<evidence type="ECO:0000256" key="1">
    <source>
        <dbReference type="SAM" id="MobiDB-lite"/>
    </source>
</evidence>
<sequence length="40" mass="4452">MYSRFLLNKKPGVALLTRPERRSGDCRPVNAALPGDKPVQ</sequence>
<evidence type="ECO:0000313" key="3">
    <source>
        <dbReference type="Proteomes" id="UP000009340"/>
    </source>
</evidence>
<gene>
    <name evidence="2" type="ORF">BN137_1943</name>
</gene>
<proteinExistence type="predicted"/>
<comment type="caution">
    <text evidence="2">The sequence shown here is derived from an EMBL/GenBank/DDBJ whole genome shotgun (WGS) entry which is preliminary data.</text>
</comment>
<protein>
    <submittedName>
        <fullName evidence="2">Uncharacterized protein</fullName>
    </submittedName>
</protein>
<accession>K8A109</accession>